<reference evidence="2 3" key="1">
    <citation type="submission" date="2021-01" db="EMBL/GenBank/DDBJ databases">
        <title>Streptomyces acididurans sp. nov., isolated from a peat swamp forest soil.</title>
        <authorList>
            <person name="Chantavorakit T."/>
            <person name="Duangmal K."/>
        </authorList>
    </citation>
    <scope>NUCLEOTIDE SEQUENCE [LARGE SCALE GENOMIC DNA]</scope>
    <source>
        <strain evidence="2 3">KK5PA1</strain>
    </source>
</reference>
<organism evidence="2 3">
    <name type="scientific">Actinacidiphila acididurans</name>
    <dbReference type="NCBI Taxonomy" id="2784346"/>
    <lineage>
        <taxon>Bacteria</taxon>
        <taxon>Bacillati</taxon>
        <taxon>Actinomycetota</taxon>
        <taxon>Actinomycetes</taxon>
        <taxon>Kitasatosporales</taxon>
        <taxon>Streptomycetaceae</taxon>
        <taxon>Actinacidiphila</taxon>
    </lineage>
</organism>
<keyword evidence="2" id="KW-0378">Hydrolase</keyword>
<accession>A0ABS2U212</accession>
<dbReference type="PROSITE" id="PS51257">
    <property type="entry name" value="PROKAR_LIPOPROTEIN"/>
    <property type="match status" value="1"/>
</dbReference>
<dbReference type="PANTHER" id="PTHR21325:SF31">
    <property type="entry name" value="GH22081P-RELATED"/>
    <property type="match status" value="1"/>
</dbReference>
<dbReference type="EMBL" id="JADKYB010000027">
    <property type="protein sequence ID" value="MBM9509629.1"/>
    <property type="molecule type" value="Genomic_DNA"/>
</dbReference>
<dbReference type="RefSeq" id="WP_205362964.1">
    <property type="nucleotide sequence ID" value="NZ_JADKYB010000027.1"/>
</dbReference>
<dbReference type="SUPFAM" id="SSF52266">
    <property type="entry name" value="SGNH hydrolase"/>
    <property type="match status" value="1"/>
</dbReference>
<dbReference type="InterPro" id="IPR036514">
    <property type="entry name" value="SGNH_hydro_sf"/>
</dbReference>
<keyword evidence="3" id="KW-1185">Reference proteome</keyword>
<proteinExistence type="predicted"/>
<feature type="region of interest" description="Disordered" evidence="1">
    <location>
        <begin position="27"/>
        <end position="59"/>
    </location>
</feature>
<dbReference type="InterPro" id="IPR038885">
    <property type="entry name" value="PLB1"/>
</dbReference>
<comment type="caution">
    <text evidence="2">The sequence shown here is derived from an EMBL/GenBank/DDBJ whole genome shotgun (WGS) entry which is preliminary data.</text>
</comment>
<gene>
    <name evidence="2" type="ORF">ITX44_34765</name>
</gene>
<dbReference type="PANTHER" id="PTHR21325">
    <property type="entry name" value="PHOSPHOLIPASE B, PLB1"/>
    <property type="match status" value="1"/>
</dbReference>
<protein>
    <submittedName>
        <fullName evidence="2">SGNH/GDSL hydrolase family protein</fullName>
    </submittedName>
</protein>
<dbReference type="Pfam" id="PF00657">
    <property type="entry name" value="Lipase_GDSL"/>
    <property type="match status" value="1"/>
</dbReference>
<dbReference type="GO" id="GO:0016787">
    <property type="term" value="F:hydrolase activity"/>
    <property type="evidence" value="ECO:0007669"/>
    <property type="project" value="UniProtKB-KW"/>
</dbReference>
<evidence type="ECO:0000313" key="3">
    <source>
        <dbReference type="Proteomes" id="UP000749040"/>
    </source>
</evidence>
<sequence length="309" mass="32628">MRPLLRRGLALAAGAVLLGGCGLGGSPSAGGRATPTAQISHSNGTERRPLPEAARPARPWDVHPASVAALGDSITRGFDACSPLADCPEVSWATGSRTRIDSLTQRLTAAGPATRGWNLAESGARVADLPGQARAAAAYRPAMVTVLIGANDACAATAGAMTTVDAFRSAFGATLAYLHKVLPATQVLVASVPDLRRLYSVGVTNPLEKQLWRLGLCPSMLKDADSHSASAQARRTRVYDRVVAYNGVLRQVCANYERCRYDNGAVFGYRFTPDELSKWDWFHPNEKGQTELARLMSAVAFGTAPAPAG</sequence>
<dbReference type="InterPro" id="IPR001087">
    <property type="entry name" value="GDSL"/>
</dbReference>
<name>A0ABS2U212_9ACTN</name>
<dbReference type="Proteomes" id="UP000749040">
    <property type="component" value="Unassembled WGS sequence"/>
</dbReference>
<dbReference type="Gene3D" id="3.40.50.1110">
    <property type="entry name" value="SGNH hydrolase"/>
    <property type="match status" value="1"/>
</dbReference>
<evidence type="ECO:0000256" key="1">
    <source>
        <dbReference type="SAM" id="MobiDB-lite"/>
    </source>
</evidence>
<evidence type="ECO:0000313" key="2">
    <source>
        <dbReference type="EMBL" id="MBM9509629.1"/>
    </source>
</evidence>